<dbReference type="AlphaFoldDB" id="A0A2A4TAI1"/>
<proteinExistence type="predicted"/>
<comment type="caution">
    <text evidence="1">The sequence shown here is derived from an EMBL/GenBank/DDBJ whole genome shotgun (WGS) entry which is preliminary data.</text>
</comment>
<accession>A0A2A4TAI1</accession>
<evidence type="ECO:0000313" key="1">
    <source>
        <dbReference type="EMBL" id="PCI30636.1"/>
    </source>
</evidence>
<gene>
    <name evidence="1" type="ORF">COB67_01415</name>
</gene>
<sequence>MNTLAYLQFFDGLAEKQRGSFILEKVSSKCCEPKSSGDLHTYHCNFSTEQFDFKSDGNSRKEALRQLYRKMNHFGGF</sequence>
<protein>
    <submittedName>
        <fullName evidence="1">Uncharacterized protein</fullName>
    </submittedName>
</protein>
<organism evidence="1 2">
    <name type="scientific">SAR324 cluster bacterium</name>
    <dbReference type="NCBI Taxonomy" id="2024889"/>
    <lineage>
        <taxon>Bacteria</taxon>
        <taxon>Deltaproteobacteria</taxon>
        <taxon>SAR324 cluster</taxon>
    </lineage>
</organism>
<reference evidence="2" key="1">
    <citation type="submission" date="2017-08" db="EMBL/GenBank/DDBJ databases">
        <title>A dynamic microbial community with high functional redundancy inhabits the cold, oxic subseafloor aquifer.</title>
        <authorList>
            <person name="Tully B.J."/>
            <person name="Wheat C.G."/>
            <person name="Glazer B.T."/>
            <person name="Huber J.A."/>
        </authorList>
    </citation>
    <scope>NUCLEOTIDE SEQUENCE [LARGE SCALE GENOMIC DNA]</scope>
</reference>
<dbReference type="Proteomes" id="UP000218113">
    <property type="component" value="Unassembled WGS sequence"/>
</dbReference>
<dbReference type="EMBL" id="NVSR01000003">
    <property type="protein sequence ID" value="PCI30636.1"/>
    <property type="molecule type" value="Genomic_DNA"/>
</dbReference>
<evidence type="ECO:0000313" key="2">
    <source>
        <dbReference type="Proteomes" id="UP000218113"/>
    </source>
</evidence>
<name>A0A2A4TAI1_9DELT</name>